<dbReference type="SUPFAM" id="SSF46785">
    <property type="entry name" value="Winged helix' DNA-binding domain"/>
    <property type="match status" value="1"/>
</dbReference>
<evidence type="ECO:0000256" key="2">
    <source>
        <dbReference type="ARBA" id="ARBA00023125"/>
    </source>
</evidence>
<dbReference type="RefSeq" id="WP_093966224.1">
    <property type="nucleotide sequence ID" value="NZ_FXYE01000001.1"/>
</dbReference>
<evidence type="ECO:0000313" key="5">
    <source>
        <dbReference type="EMBL" id="SMX33616.1"/>
    </source>
</evidence>
<dbReference type="InterPro" id="IPR011008">
    <property type="entry name" value="Dimeric_a/b-barrel"/>
</dbReference>
<dbReference type="InterPro" id="IPR036390">
    <property type="entry name" value="WH_DNA-bd_sf"/>
</dbReference>
<dbReference type="OrthoDB" id="9803143at2"/>
<dbReference type="GO" id="GO:0043565">
    <property type="term" value="F:sequence-specific DNA binding"/>
    <property type="evidence" value="ECO:0007669"/>
    <property type="project" value="InterPro"/>
</dbReference>
<keyword evidence="6" id="KW-1185">Reference proteome</keyword>
<dbReference type="PANTHER" id="PTHR30154:SF46">
    <property type="entry name" value="TRANSCRIPTIONAL REGULATORY PROTEIN"/>
    <property type="match status" value="1"/>
</dbReference>
<keyword evidence="1" id="KW-0805">Transcription regulation</keyword>
<dbReference type="InterPro" id="IPR000485">
    <property type="entry name" value="AsnC-type_HTH_dom"/>
</dbReference>
<dbReference type="Gene3D" id="1.10.10.10">
    <property type="entry name" value="Winged helix-like DNA-binding domain superfamily/Winged helix DNA-binding domain"/>
    <property type="match status" value="1"/>
</dbReference>
<dbReference type="PANTHER" id="PTHR30154">
    <property type="entry name" value="LEUCINE-RESPONSIVE REGULATORY PROTEIN"/>
    <property type="match status" value="1"/>
</dbReference>
<dbReference type="InterPro" id="IPR019888">
    <property type="entry name" value="Tscrpt_reg_AsnC-like"/>
</dbReference>
<dbReference type="SUPFAM" id="SSF54909">
    <property type="entry name" value="Dimeric alpha+beta barrel"/>
    <property type="match status" value="1"/>
</dbReference>
<accession>A0A238JV37</accession>
<organism evidence="5 6">
    <name type="scientific">Actibacterium lipolyticum</name>
    <dbReference type="NCBI Taxonomy" id="1524263"/>
    <lineage>
        <taxon>Bacteria</taxon>
        <taxon>Pseudomonadati</taxon>
        <taxon>Pseudomonadota</taxon>
        <taxon>Alphaproteobacteria</taxon>
        <taxon>Rhodobacterales</taxon>
        <taxon>Roseobacteraceae</taxon>
        <taxon>Actibacterium</taxon>
    </lineage>
</organism>
<dbReference type="Pfam" id="PF01037">
    <property type="entry name" value="AsnC_trans_reg"/>
    <property type="match status" value="1"/>
</dbReference>
<dbReference type="PROSITE" id="PS50956">
    <property type="entry name" value="HTH_ASNC_2"/>
    <property type="match status" value="1"/>
</dbReference>
<dbReference type="AlphaFoldDB" id="A0A238JV37"/>
<evidence type="ECO:0000256" key="1">
    <source>
        <dbReference type="ARBA" id="ARBA00023015"/>
    </source>
</evidence>
<evidence type="ECO:0000313" key="6">
    <source>
        <dbReference type="Proteomes" id="UP000202922"/>
    </source>
</evidence>
<dbReference type="InterPro" id="IPR036388">
    <property type="entry name" value="WH-like_DNA-bd_sf"/>
</dbReference>
<dbReference type="GO" id="GO:0043200">
    <property type="term" value="P:response to amino acid"/>
    <property type="evidence" value="ECO:0007669"/>
    <property type="project" value="TreeGrafter"/>
</dbReference>
<dbReference type="EMBL" id="FXYE01000001">
    <property type="protein sequence ID" value="SMX33616.1"/>
    <property type="molecule type" value="Genomic_DNA"/>
</dbReference>
<reference evidence="6" key="1">
    <citation type="submission" date="2017-05" db="EMBL/GenBank/DDBJ databases">
        <authorList>
            <person name="Rodrigo-Torres L."/>
            <person name="Arahal R. D."/>
            <person name="Lucena T."/>
        </authorList>
    </citation>
    <scope>NUCLEOTIDE SEQUENCE [LARGE SCALE GENOMIC DNA]</scope>
    <source>
        <strain evidence="6">CECT 8621</strain>
    </source>
</reference>
<keyword evidence="3" id="KW-0804">Transcription</keyword>
<sequence length="152" mass="16546">MELDKTDGRLLSALQTNAHLTSQELGEVLGLSPSQVGRRRQRLECEGYITGYAARLDAEKLGLGVQAFLQVQLATHAPDAANELKEMLAKLPAVTGAWAMTGDADYLLRVVCEDLPALNHIIHDILLPHTAVSRVHSQIVMNQFKADAPLPT</sequence>
<proteinExistence type="predicted"/>
<evidence type="ECO:0000256" key="3">
    <source>
        <dbReference type="ARBA" id="ARBA00023163"/>
    </source>
</evidence>
<dbReference type="Proteomes" id="UP000202922">
    <property type="component" value="Unassembled WGS sequence"/>
</dbReference>
<dbReference type="GO" id="GO:0005829">
    <property type="term" value="C:cytosol"/>
    <property type="evidence" value="ECO:0007669"/>
    <property type="project" value="TreeGrafter"/>
</dbReference>
<dbReference type="Gene3D" id="3.30.70.920">
    <property type="match status" value="1"/>
</dbReference>
<keyword evidence="2" id="KW-0238">DNA-binding</keyword>
<protein>
    <submittedName>
        <fullName evidence="5">Leucine-responsive regulatory protein</fullName>
    </submittedName>
</protein>
<dbReference type="InterPro" id="IPR019887">
    <property type="entry name" value="Tscrpt_reg_AsnC/Lrp_C"/>
</dbReference>
<dbReference type="SMART" id="SM00344">
    <property type="entry name" value="HTH_ASNC"/>
    <property type="match status" value="1"/>
</dbReference>
<dbReference type="Pfam" id="PF13404">
    <property type="entry name" value="HTH_AsnC-type"/>
    <property type="match status" value="1"/>
</dbReference>
<dbReference type="PRINTS" id="PR00033">
    <property type="entry name" value="HTHASNC"/>
</dbReference>
<name>A0A238JV37_9RHOB</name>
<evidence type="ECO:0000259" key="4">
    <source>
        <dbReference type="PROSITE" id="PS50956"/>
    </source>
</evidence>
<feature type="domain" description="HTH asnC-type" evidence="4">
    <location>
        <begin position="3"/>
        <end position="64"/>
    </location>
</feature>
<gene>
    <name evidence="5" type="primary">lrp_2</name>
    <name evidence="5" type="ORF">COL8621_01061</name>
</gene>